<dbReference type="PATRIC" id="fig|1796491.3.peg.2865"/>
<dbReference type="Gene3D" id="2.20.70.10">
    <property type="match status" value="1"/>
</dbReference>
<reference evidence="4 5" key="1">
    <citation type="submission" date="2016-02" db="EMBL/GenBank/DDBJ databases">
        <authorList>
            <person name="Wen L."/>
            <person name="He K."/>
            <person name="Yang H."/>
        </authorList>
    </citation>
    <scope>NUCLEOTIDE SEQUENCE [LARGE SCALE GENOMIC DNA]</scope>
    <source>
        <strain evidence="4">ShG14-8</strain>
    </source>
</reference>
<comment type="caution">
    <text evidence="4">The sequence shown here is derived from an EMBL/GenBank/DDBJ whole genome shotgun (WGS) entry which is preliminary data.</text>
</comment>
<accession>A0A139BR16</accession>
<protein>
    <submittedName>
        <fullName evidence="4">NUDIX hydrolase</fullName>
    </submittedName>
</protein>
<dbReference type="Gene3D" id="3.90.79.10">
    <property type="entry name" value="Nucleoside Triphosphate Pyrophosphohydrolase"/>
    <property type="match status" value="1"/>
</dbReference>
<dbReference type="InterPro" id="IPR000086">
    <property type="entry name" value="NUDIX_hydrolase_dom"/>
</dbReference>
<dbReference type="PANTHER" id="PTHR43222:SF2">
    <property type="entry name" value="NUDIX HYDROLASE 23, CHLOROPLASTIC"/>
    <property type="match status" value="1"/>
</dbReference>
<dbReference type="Pfam" id="PF14803">
    <property type="entry name" value="Zn_ribbon_Nudix"/>
    <property type="match status" value="1"/>
</dbReference>
<keyword evidence="2 4" id="KW-0378">Hydrolase</keyword>
<evidence type="ECO:0000256" key="2">
    <source>
        <dbReference type="ARBA" id="ARBA00022801"/>
    </source>
</evidence>
<feature type="domain" description="Nudix hydrolase" evidence="3">
    <location>
        <begin position="36"/>
        <end position="159"/>
    </location>
</feature>
<dbReference type="Proteomes" id="UP000070578">
    <property type="component" value="Unassembled WGS sequence"/>
</dbReference>
<evidence type="ECO:0000256" key="1">
    <source>
        <dbReference type="ARBA" id="ARBA00001946"/>
    </source>
</evidence>
<proteinExistence type="predicted"/>
<gene>
    <name evidence="4" type="ORF">AWT59_2629</name>
</gene>
<reference evidence="4 5" key="2">
    <citation type="submission" date="2016-03" db="EMBL/GenBank/DDBJ databases">
        <title>New uncultured bacterium of the family Gallionellaceae from acid mine drainage: description and reconstruction of genome based on metagenomic analysis of microbial community.</title>
        <authorList>
            <person name="Kadnikov V."/>
            <person name="Ivasenko D."/>
            <person name="Beletsky A."/>
            <person name="Mardanov A."/>
            <person name="Danilova E."/>
            <person name="Pimenov N."/>
            <person name="Karnachuk O."/>
            <person name="Ravin N."/>
        </authorList>
    </citation>
    <scope>NUCLEOTIDE SEQUENCE [LARGE SCALE GENOMIC DNA]</scope>
    <source>
        <strain evidence="4">ShG14-8</strain>
    </source>
</reference>
<evidence type="ECO:0000259" key="3">
    <source>
        <dbReference type="PROSITE" id="PS51462"/>
    </source>
</evidence>
<sequence length="181" mass="20530">MKFCSLCGSAVELRIPPDDNRARHVCISCGEVHYQNPKLIVGAIPVWEDKILLCRRAIEPRHGFWTLPAGFMENGETTVEAAARETLEEANAEVSIGELYTLYNLPYINQVHLLFRASLLNPDFSPGVESLDVQLFTEQDIPWDELAFRPVRFSLQHYFADRRTGTFHFRIGDLLPPGKTG</sequence>
<dbReference type="EMBL" id="LSLI01000088">
    <property type="protein sequence ID" value="KXS31243.1"/>
    <property type="molecule type" value="Genomic_DNA"/>
</dbReference>
<dbReference type="GO" id="GO:0016787">
    <property type="term" value="F:hydrolase activity"/>
    <property type="evidence" value="ECO:0007669"/>
    <property type="project" value="UniProtKB-KW"/>
</dbReference>
<dbReference type="Pfam" id="PF00293">
    <property type="entry name" value="NUDIX"/>
    <property type="match status" value="1"/>
</dbReference>
<organism evidence="4 5">
    <name type="scientific">Candidatus Gallionella acididurans</name>
    <dbReference type="NCBI Taxonomy" id="1796491"/>
    <lineage>
        <taxon>Bacteria</taxon>
        <taxon>Pseudomonadati</taxon>
        <taxon>Pseudomonadota</taxon>
        <taxon>Betaproteobacteria</taxon>
        <taxon>Nitrosomonadales</taxon>
        <taxon>Gallionellaceae</taxon>
        <taxon>Gallionella</taxon>
    </lineage>
</organism>
<evidence type="ECO:0000313" key="4">
    <source>
        <dbReference type="EMBL" id="KXS31243.1"/>
    </source>
</evidence>
<dbReference type="SUPFAM" id="SSF55811">
    <property type="entry name" value="Nudix"/>
    <property type="match status" value="1"/>
</dbReference>
<dbReference type="AlphaFoldDB" id="A0A139BR16"/>
<evidence type="ECO:0000313" key="5">
    <source>
        <dbReference type="Proteomes" id="UP000070578"/>
    </source>
</evidence>
<dbReference type="InterPro" id="IPR029401">
    <property type="entry name" value="Nudix_N"/>
</dbReference>
<dbReference type="InterPro" id="IPR020084">
    <property type="entry name" value="NUDIX_hydrolase_CS"/>
</dbReference>
<dbReference type="CDD" id="cd04511">
    <property type="entry name" value="NUDIX_Hydrolase"/>
    <property type="match status" value="1"/>
</dbReference>
<dbReference type="PROSITE" id="PS00893">
    <property type="entry name" value="NUDIX_BOX"/>
    <property type="match status" value="1"/>
</dbReference>
<dbReference type="PANTHER" id="PTHR43222">
    <property type="entry name" value="NUDIX HYDROLASE 23"/>
    <property type="match status" value="1"/>
</dbReference>
<dbReference type="PROSITE" id="PS51462">
    <property type="entry name" value="NUDIX"/>
    <property type="match status" value="1"/>
</dbReference>
<comment type="cofactor">
    <cofactor evidence="1">
        <name>Mg(2+)</name>
        <dbReference type="ChEBI" id="CHEBI:18420"/>
    </cofactor>
</comment>
<dbReference type="InterPro" id="IPR015797">
    <property type="entry name" value="NUDIX_hydrolase-like_dom_sf"/>
</dbReference>
<name>A0A139BR16_9PROT</name>